<dbReference type="EMBL" id="CM029046">
    <property type="protein sequence ID" value="KAG2586882.1"/>
    <property type="molecule type" value="Genomic_DNA"/>
</dbReference>
<evidence type="ECO:0000313" key="3">
    <source>
        <dbReference type="Proteomes" id="UP000823388"/>
    </source>
</evidence>
<dbReference type="InterPro" id="IPR010535">
    <property type="entry name" value="DUF1110"/>
</dbReference>
<dbReference type="AlphaFoldDB" id="A0A8T0RKX1"/>
<protein>
    <submittedName>
        <fullName evidence="1">Uncharacterized protein</fullName>
    </submittedName>
</protein>
<reference evidence="1" key="1">
    <citation type="submission" date="2020-05" db="EMBL/GenBank/DDBJ databases">
        <title>WGS assembly of Panicum virgatum.</title>
        <authorList>
            <person name="Lovell J.T."/>
            <person name="Jenkins J."/>
            <person name="Shu S."/>
            <person name="Juenger T.E."/>
            <person name="Schmutz J."/>
        </authorList>
    </citation>
    <scope>NUCLEOTIDE SEQUENCE</scope>
    <source>
        <strain evidence="1">AP13</strain>
    </source>
</reference>
<gene>
    <name evidence="1" type="ORF">PVAP13_5NG086600</name>
    <name evidence="2" type="ORF">PVAP13_5NG091386</name>
</gene>
<dbReference type="Pfam" id="PF06533">
    <property type="entry name" value="DUF1110"/>
    <property type="match status" value="1"/>
</dbReference>
<sequence length="191" mass="20011">MAAAAPWVARVREQAVEARDRCVRAAELLAAAAAGLVSPMHIADAEVGRTRSLLVRGAVAVASAELAFAASAMEAAELLARRGAAINPTAPLPSVDDIPHGYRYVAHALRLLQTARVCAGDACDALVRCCERLCTVSILLEHPDLPSVDTFVGTERLDAHINLQAARQLAGVSAALANTADWLVEVFVGVN</sequence>
<name>A0A8T0RKX1_PANVG</name>
<dbReference type="Proteomes" id="UP000823388">
    <property type="component" value="Chromosome 5N"/>
</dbReference>
<dbReference type="EMBL" id="CM029046">
    <property type="protein sequence ID" value="KAG2586895.1"/>
    <property type="molecule type" value="Genomic_DNA"/>
</dbReference>
<evidence type="ECO:0000313" key="2">
    <source>
        <dbReference type="EMBL" id="KAG2586895.1"/>
    </source>
</evidence>
<proteinExistence type="predicted"/>
<dbReference type="PANTHER" id="PTHR35356:SF3">
    <property type="entry name" value="OS01G0156300 PROTEIN"/>
    <property type="match status" value="1"/>
</dbReference>
<keyword evidence="3" id="KW-1185">Reference proteome</keyword>
<comment type="caution">
    <text evidence="1">The sequence shown here is derived from an EMBL/GenBank/DDBJ whole genome shotgun (WGS) entry which is preliminary data.</text>
</comment>
<evidence type="ECO:0000313" key="1">
    <source>
        <dbReference type="EMBL" id="KAG2586882.1"/>
    </source>
</evidence>
<dbReference type="PANTHER" id="PTHR35356">
    <property type="entry name" value="OS01G0156300 PROTEIN-RELATED"/>
    <property type="match status" value="1"/>
</dbReference>
<accession>A0A8T0RKX1</accession>
<organism evidence="1 3">
    <name type="scientific">Panicum virgatum</name>
    <name type="common">Blackwell switchgrass</name>
    <dbReference type="NCBI Taxonomy" id="38727"/>
    <lineage>
        <taxon>Eukaryota</taxon>
        <taxon>Viridiplantae</taxon>
        <taxon>Streptophyta</taxon>
        <taxon>Embryophyta</taxon>
        <taxon>Tracheophyta</taxon>
        <taxon>Spermatophyta</taxon>
        <taxon>Magnoliopsida</taxon>
        <taxon>Liliopsida</taxon>
        <taxon>Poales</taxon>
        <taxon>Poaceae</taxon>
        <taxon>PACMAD clade</taxon>
        <taxon>Panicoideae</taxon>
        <taxon>Panicodae</taxon>
        <taxon>Paniceae</taxon>
        <taxon>Panicinae</taxon>
        <taxon>Panicum</taxon>
        <taxon>Panicum sect. Hiantes</taxon>
    </lineage>
</organism>